<keyword evidence="4 8" id="KW-1133">Transmembrane helix</keyword>
<evidence type="ECO:0000313" key="9">
    <source>
        <dbReference type="EMBL" id="AIU44527.1"/>
    </source>
</evidence>
<reference evidence="9" key="1">
    <citation type="journal article" date="2014" name="Mol. Phylogenet. Evol.">
        <title>Nucleotide substitution analyses of the glaucophyte Cyanophora suggest an ancestrally lower mutation rate in plastid vs mitochondrial DNA for the Archaeplastida.</title>
        <authorList>
            <person name="Smith D.R."/>
            <person name="Jackson C.J."/>
            <person name="Reyes-Prieto A."/>
        </authorList>
    </citation>
    <scope>NUCLEOTIDE SEQUENCE</scope>
    <source>
        <strain evidence="9">NIES-763</strain>
    </source>
</reference>
<dbReference type="Pfam" id="PF06298">
    <property type="entry name" value="PsbY"/>
    <property type="match status" value="1"/>
</dbReference>
<keyword evidence="3 8" id="KW-0812">Transmembrane</keyword>
<evidence type="ECO:0000256" key="1">
    <source>
        <dbReference type="ARBA" id="ARBA00004370"/>
    </source>
</evidence>
<comment type="subunit">
    <text evidence="8">PSII is composed of 1 copy each of membrane proteins PsbA, PsbB, PsbC, PsbD, PsbE, PsbF, PsbH, PsbI, PsbJ, PsbK, PsbL, PsbM, PsbT, PsbY, PsbZ, Psb30/Ycf12, at least 3 peripheral proteins of the oxygen-evolving complex and a large number of cofactors. It forms dimeric complexes.</text>
</comment>
<protein>
    <recommendedName>
        <fullName evidence="8">Photosystem II reaction center protein Y</fullName>
    </recommendedName>
</protein>
<dbReference type="GO" id="GO:0009523">
    <property type="term" value="C:photosystem II"/>
    <property type="evidence" value="ECO:0007669"/>
    <property type="project" value="UniProtKB-KW"/>
</dbReference>
<keyword evidence="7 8" id="KW-0604">Photosystem II</keyword>
<evidence type="ECO:0000256" key="4">
    <source>
        <dbReference type="ARBA" id="ARBA00022989"/>
    </source>
</evidence>
<keyword evidence="9" id="KW-0934">Plastid</keyword>
<dbReference type="HAMAP" id="MF_00717">
    <property type="entry name" value="PSII_PsbY"/>
    <property type="match status" value="1"/>
</dbReference>
<evidence type="ECO:0000256" key="8">
    <source>
        <dbReference type="HAMAP-Rule" id="MF_00717"/>
    </source>
</evidence>
<organism evidence="9">
    <name type="scientific">Cyanophora paradoxa</name>
    <dbReference type="NCBI Taxonomy" id="2762"/>
    <lineage>
        <taxon>Eukaryota</taxon>
        <taxon>Glaucocystophyceae</taxon>
        <taxon>Cyanophorales</taxon>
        <taxon>Cyanophoraceae</taxon>
        <taxon>Cyanophora</taxon>
    </lineage>
</organism>
<sequence length="38" mass="4240">MSMRLVVVLLPLGVALGWALYNIGKLAIEQWRRTGSKV</sequence>
<keyword evidence="6 8" id="KW-0472">Membrane</keyword>
<name>A0A097PAY2_CYAPA</name>
<evidence type="ECO:0000256" key="3">
    <source>
        <dbReference type="ARBA" id="ARBA00022692"/>
    </source>
</evidence>
<proteinExistence type="inferred from homology"/>
<keyword evidence="5 8" id="KW-0793">Thylakoid</keyword>
<evidence type="ECO:0000256" key="7">
    <source>
        <dbReference type="ARBA" id="ARBA00023276"/>
    </source>
</evidence>
<feature type="topological domain" description="Lumenal" evidence="8">
    <location>
        <begin position="24"/>
        <end position="38"/>
    </location>
</feature>
<dbReference type="AlphaFoldDB" id="A0A097PAY2"/>
<dbReference type="GO" id="GO:0042651">
    <property type="term" value="C:thylakoid membrane"/>
    <property type="evidence" value="ECO:0007669"/>
    <property type="project" value="UniProtKB-UniRule"/>
</dbReference>
<dbReference type="InterPro" id="IPR009388">
    <property type="entry name" value="PSII_PsbY"/>
</dbReference>
<dbReference type="GO" id="GO:0030145">
    <property type="term" value="F:manganese ion binding"/>
    <property type="evidence" value="ECO:0007669"/>
    <property type="project" value="InterPro"/>
</dbReference>
<dbReference type="GO" id="GO:0015979">
    <property type="term" value="P:photosynthesis"/>
    <property type="evidence" value="ECO:0007669"/>
    <property type="project" value="UniProtKB-UniRule"/>
</dbReference>
<reference evidence="9" key="2">
    <citation type="submission" date="2014-07" db="EMBL/GenBank/DDBJ databases">
        <authorList>
            <person name="David S.R."/>
            <person name="Jackson C.J."/>
            <person name="Adrian R.-P."/>
        </authorList>
    </citation>
    <scope>NUCLEOTIDE SEQUENCE</scope>
    <source>
        <strain evidence="9">NIES-763</strain>
    </source>
</reference>
<evidence type="ECO:0000256" key="5">
    <source>
        <dbReference type="ARBA" id="ARBA00023078"/>
    </source>
</evidence>
<comment type="similarity">
    <text evidence="8">Belongs to the PsbY family.</text>
</comment>
<gene>
    <name evidence="9" type="primary">ycf32</name>
    <name evidence="8" type="synonym">psbY</name>
</gene>
<accession>A0A097PAY2</accession>
<comment type="subcellular location">
    <subcellularLocation>
        <location evidence="8">Cellular thylakoid membrane</location>
        <topology evidence="8">Single-pass membrane protein</topology>
    </subcellularLocation>
    <subcellularLocation>
        <location evidence="1">Membrane</location>
    </subcellularLocation>
</comment>
<geneLocation type="plastid" evidence="9"/>
<evidence type="ECO:0000256" key="2">
    <source>
        <dbReference type="ARBA" id="ARBA00022531"/>
    </source>
</evidence>
<comment type="function">
    <text evidence="8">Loosely associated component of the core of photosystem II (PSII). PSII is a light-driven water plastoquinone oxidoreductase, using light energy to abstract electrons from H(2)O, generating a proton gradient subsequently used for ATP formation.</text>
</comment>
<dbReference type="EMBL" id="KM198929">
    <property type="protein sequence ID" value="AIU44527.1"/>
    <property type="molecule type" value="Genomic_DNA"/>
</dbReference>
<evidence type="ECO:0000256" key="6">
    <source>
        <dbReference type="ARBA" id="ARBA00023136"/>
    </source>
</evidence>
<feature type="topological domain" description="Lumenal" evidence="8">
    <location>
        <begin position="1"/>
        <end position="4"/>
    </location>
</feature>
<keyword evidence="2 8" id="KW-0602">Photosynthesis</keyword>